<evidence type="ECO:0000256" key="2">
    <source>
        <dbReference type="ARBA" id="ARBA00022759"/>
    </source>
</evidence>
<evidence type="ECO:0000256" key="1">
    <source>
        <dbReference type="ARBA" id="ARBA00022722"/>
    </source>
</evidence>
<sequence>MTDAEPRPAGDSPADSAPEGAVEYDAVVLPAVHNSMVGNKGKNTKPELLVRRRLREEGLAGYRLHWRVPGHPDIAYPGKKVAIFVNGCFWHRCPHCNPSTPKSNQDYWVPKFKRNVERDRENVAALKADGWRVHIIWECELKKKAVENTFARLIPQLREELGKGEGGAPQAQDAS</sequence>
<comment type="similarity">
    <text evidence="6">Belongs to the Vsr family.</text>
</comment>
<evidence type="ECO:0000256" key="5">
    <source>
        <dbReference type="ARBA" id="ARBA00023204"/>
    </source>
</evidence>
<proteinExistence type="inferred from homology"/>
<evidence type="ECO:0000256" key="6">
    <source>
        <dbReference type="ARBA" id="ARBA00029466"/>
    </source>
</evidence>
<dbReference type="InterPro" id="IPR011335">
    <property type="entry name" value="Restrct_endonuc-II-like"/>
</dbReference>
<dbReference type="GeneID" id="85007186"/>
<dbReference type="GO" id="GO:0004519">
    <property type="term" value="F:endonuclease activity"/>
    <property type="evidence" value="ECO:0007669"/>
    <property type="project" value="UniProtKB-KW"/>
</dbReference>
<reference evidence="7" key="1">
    <citation type="submission" date="2009-10" db="EMBL/GenBank/DDBJ databases">
        <authorList>
            <person name="Weinstock G."/>
            <person name="Sodergren E."/>
            <person name="Clifton S."/>
            <person name="Fulton L."/>
            <person name="Fulton B."/>
            <person name="Courtney L."/>
            <person name="Fronick C."/>
            <person name="Harrison M."/>
            <person name="Strong C."/>
            <person name="Farmer C."/>
            <person name="Delahaunty K."/>
            <person name="Markovic C."/>
            <person name="Hall O."/>
            <person name="Minx P."/>
            <person name="Tomlinson C."/>
            <person name="Mitreva M."/>
            <person name="Nelson J."/>
            <person name="Hou S."/>
            <person name="Wollam A."/>
            <person name="Pepin K.H."/>
            <person name="Johnson M."/>
            <person name="Bhonagiri V."/>
            <person name="Nash W.E."/>
            <person name="Warren W."/>
            <person name="Chinwalla A."/>
            <person name="Mardis E.R."/>
            <person name="Wilson R.K."/>
        </authorList>
    </citation>
    <scope>NUCLEOTIDE SEQUENCE [LARGE SCALE GENOMIC DNA]</scope>
    <source>
        <strain evidence="7">ATCC 700122</strain>
    </source>
</reference>
<comment type="caution">
    <text evidence="7">The sequence shown here is derived from an EMBL/GenBank/DDBJ whole genome shotgun (WGS) entry which is preliminary data.</text>
</comment>
<dbReference type="NCBIfam" id="TIGR00632">
    <property type="entry name" value="vsr"/>
    <property type="match status" value="1"/>
</dbReference>
<keyword evidence="2 7" id="KW-0255">Endonuclease</keyword>
<dbReference type="RefSeq" id="WP_006361816.1">
    <property type="nucleotide sequence ID" value="NZ_GG700630.1"/>
</dbReference>
<organism evidence="7 8">
    <name type="scientific">Slackia exigua (strain ATCC 700122 / DSM 15923 / CIP 105133 / JCM 11022 / KCTC 5966 / S-7)</name>
    <dbReference type="NCBI Taxonomy" id="649764"/>
    <lineage>
        <taxon>Bacteria</taxon>
        <taxon>Bacillati</taxon>
        <taxon>Actinomycetota</taxon>
        <taxon>Coriobacteriia</taxon>
        <taxon>Eggerthellales</taxon>
        <taxon>Eggerthellaceae</taxon>
        <taxon>Slackia</taxon>
    </lineage>
</organism>
<dbReference type="AlphaFoldDB" id="D0WF55"/>
<name>D0WF55_SLAES</name>
<dbReference type="HOGENOM" id="CLU_111913_0_0_11"/>
<dbReference type="SUPFAM" id="SSF52980">
    <property type="entry name" value="Restriction endonuclease-like"/>
    <property type="match status" value="1"/>
</dbReference>
<accession>D0WF55</accession>
<dbReference type="GO" id="GO:0016787">
    <property type="term" value="F:hydrolase activity"/>
    <property type="evidence" value="ECO:0007669"/>
    <property type="project" value="UniProtKB-KW"/>
</dbReference>
<dbReference type="eggNOG" id="COG3727">
    <property type="taxonomic scope" value="Bacteria"/>
</dbReference>
<dbReference type="OrthoDB" id="9801520at2"/>
<dbReference type="EC" id="3.1.-.-" evidence="7"/>
<dbReference type="EMBL" id="ACUX02000005">
    <property type="protein sequence ID" value="EEZ61925.1"/>
    <property type="molecule type" value="Genomic_DNA"/>
</dbReference>
<dbReference type="STRING" id="649764.HMPREF0762_00566"/>
<dbReference type="InterPro" id="IPR004603">
    <property type="entry name" value="DNA_mismatch_endonuc_vsr"/>
</dbReference>
<keyword evidence="4 7" id="KW-0378">Hydrolase</keyword>
<dbReference type="Proteomes" id="UP000006001">
    <property type="component" value="Unassembled WGS sequence"/>
</dbReference>
<dbReference type="Gene3D" id="3.40.960.10">
    <property type="entry name" value="VSR Endonuclease"/>
    <property type="match status" value="1"/>
</dbReference>
<evidence type="ECO:0000256" key="3">
    <source>
        <dbReference type="ARBA" id="ARBA00022763"/>
    </source>
</evidence>
<keyword evidence="8" id="KW-1185">Reference proteome</keyword>
<protein>
    <submittedName>
        <fullName evidence="7">DNA mismatch endonuclease Vsr</fullName>
        <ecNumber evidence="7">3.1.-.-</ecNumber>
    </submittedName>
</protein>
<dbReference type="GO" id="GO:0006298">
    <property type="term" value="P:mismatch repair"/>
    <property type="evidence" value="ECO:0007669"/>
    <property type="project" value="InterPro"/>
</dbReference>
<dbReference type="Pfam" id="PF03852">
    <property type="entry name" value="Vsr"/>
    <property type="match status" value="1"/>
</dbReference>
<evidence type="ECO:0000256" key="4">
    <source>
        <dbReference type="ARBA" id="ARBA00022801"/>
    </source>
</evidence>
<keyword evidence="3" id="KW-0227">DNA damage</keyword>
<dbReference type="CDD" id="cd00221">
    <property type="entry name" value="Vsr"/>
    <property type="match status" value="1"/>
</dbReference>
<evidence type="ECO:0000313" key="7">
    <source>
        <dbReference type="EMBL" id="EEZ61925.1"/>
    </source>
</evidence>
<evidence type="ECO:0000313" key="8">
    <source>
        <dbReference type="Proteomes" id="UP000006001"/>
    </source>
</evidence>
<keyword evidence="5" id="KW-0234">DNA repair</keyword>
<keyword evidence="1" id="KW-0540">Nuclease</keyword>
<gene>
    <name evidence="7" type="primary">vsr</name>
    <name evidence="7" type="ORF">HMPREF0762_00566</name>
</gene>